<feature type="compositionally biased region" description="Acidic residues" evidence="1">
    <location>
        <begin position="54"/>
        <end position="68"/>
    </location>
</feature>
<gene>
    <name evidence="2" type="ORF">GCM10009802_14360</name>
</gene>
<reference evidence="2 3" key="1">
    <citation type="journal article" date="2019" name="Int. J. Syst. Evol. Microbiol.">
        <title>The Global Catalogue of Microorganisms (GCM) 10K type strain sequencing project: providing services to taxonomists for standard genome sequencing and annotation.</title>
        <authorList>
            <consortium name="The Broad Institute Genomics Platform"/>
            <consortium name="The Broad Institute Genome Sequencing Center for Infectious Disease"/>
            <person name="Wu L."/>
            <person name="Ma J."/>
        </authorList>
    </citation>
    <scope>NUCLEOTIDE SEQUENCE [LARGE SCALE GENOMIC DNA]</scope>
    <source>
        <strain evidence="2 3">JCM 15481</strain>
    </source>
</reference>
<organism evidence="2 3">
    <name type="scientific">Streptomyces synnematoformans</name>
    <dbReference type="NCBI Taxonomy" id="415721"/>
    <lineage>
        <taxon>Bacteria</taxon>
        <taxon>Bacillati</taxon>
        <taxon>Actinomycetota</taxon>
        <taxon>Actinomycetes</taxon>
        <taxon>Kitasatosporales</taxon>
        <taxon>Streptomycetaceae</taxon>
        <taxon>Streptomyces</taxon>
    </lineage>
</organism>
<feature type="region of interest" description="Disordered" evidence="1">
    <location>
        <begin position="37"/>
        <end position="68"/>
    </location>
</feature>
<comment type="caution">
    <text evidence="2">The sequence shown here is derived from an EMBL/GenBank/DDBJ whole genome shotgun (WGS) entry which is preliminary data.</text>
</comment>
<evidence type="ECO:0000313" key="3">
    <source>
        <dbReference type="Proteomes" id="UP001500443"/>
    </source>
</evidence>
<dbReference type="EMBL" id="BAAAPF010000024">
    <property type="protein sequence ID" value="GAA2114738.1"/>
    <property type="molecule type" value="Genomic_DNA"/>
</dbReference>
<proteinExistence type="predicted"/>
<sequence length="68" mass="7835">MAAASNPRHRDPEYRVILEFDRKVTEEEINEMQANHNATSAFREAGGHHHHHDDDDEPDVVDMGELDE</sequence>
<name>A0ABN2XP02_9ACTN</name>
<protein>
    <submittedName>
        <fullName evidence="2">Uncharacterized protein</fullName>
    </submittedName>
</protein>
<evidence type="ECO:0000313" key="2">
    <source>
        <dbReference type="EMBL" id="GAA2114738.1"/>
    </source>
</evidence>
<keyword evidence="3" id="KW-1185">Reference proteome</keyword>
<evidence type="ECO:0000256" key="1">
    <source>
        <dbReference type="SAM" id="MobiDB-lite"/>
    </source>
</evidence>
<accession>A0ABN2XP02</accession>
<dbReference type="Proteomes" id="UP001500443">
    <property type="component" value="Unassembled WGS sequence"/>
</dbReference>
<dbReference type="RefSeq" id="WP_344288956.1">
    <property type="nucleotide sequence ID" value="NZ_BAAAPF010000024.1"/>
</dbReference>